<sequence length="354" mass="39869">LTIMPLRRRLKARSQSPPKRSASGSVSPRKDGPDNVDDDEFDNMLAPASMNIDLEEARRVRNDFRASCLNRASCCAISGEGEPWCPGPPIGPGVQACHIVPQQHYHLYPSTGGQHVDDDRPVEDSPRRLREAWQNTWNPRNGILLMKHLHEFFDARLFSIHPQTLRIRVFVPYGALTRFNGRKALVPTTIDRKALRYHYEMCCIENMAAERPNLDAASPSTSRIATSGTGTPFSARADLPATPNSRGTQMETVIGRTGDPAKRPRPAHSDQNQPRDASRQDTLAEEEEAGLWKKERGCKHMQLEDCQVDGETSPRCDVFQHDMMECYITPGNNREFLADVDWELQKFKARQLAG</sequence>
<evidence type="ECO:0000259" key="2">
    <source>
        <dbReference type="Pfam" id="PF13391"/>
    </source>
</evidence>
<organism evidence="3 4">
    <name type="scientific">Neonectria punicea</name>
    <dbReference type="NCBI Taxonomy" id="979145"/>
    <lineage>
        <taxon>Eukaryota</taxon>
        <taxon>Fungi</taxon>
        <taxon>Dikarya</taxon>
        <taxon>Ascomycota</taxon>
        <taxon>Pezizomycotina</taxon>
        <taxon>Sordariomycetes</taxon>
        <taxon>Hypocreomycetidae</taxon>
        <taxon>Hypocreales</taxon>
        <taxon>Nectriaceae</taxon>
        <taxon>Neonectria</taxon>
    </lineage>
</organism>
<gene>
    <name evidence="3" type="ORF">QQX98_013003</name>
</gene>
<feature type="compositionally biased region" description="Basic residues" evidence="1">
    <location>
        <begin position="1"/>
        <end position="12"/>
    </location>
</feature>
<feature type="domain" description="HNH nuclease" evidence="2">
    <location>
        <begin position="75"/>
        <end position="161"/>
    </location>
</feature>
<feature type="region of interest" description="Disordered" evidence="1">
    <location>
        <begin position="1"/>
        <end position="42"/>
    </location>
</feature>
<reference evidence="3 4" key="1">
    <citation type="journal article" date="2025" name="Microbiol. Resour. Announc.">
        <title>Draft genome sequences for Neonectria magnoliae and Neonectria punicea, canker pathogens of Liriodendron tulipifera and Acer saccharum in West Virginia.</title>
        <authorList>
            <person name="Petronek H.M."/>
            <person name="Kasson M.T."/>
            <person name="Metheny A.M."/>
            <person name="Stauder C.M."/>
            <person name="Lovett B."/>
            <person name="Lynch S.C."/>
            <person name="Garnas J.R."/>
            <person name="Kasson L.R."/>
            <person name="Stajich J.E."/>
        </authorList>
    </citation>
    <scope>NUCLEOTIDE SEQUENCE [LARGE SCALE GENOMIC DNA]</scope>
    <source>
        <strain evidence="3 4">NRRL 64653</strain>
    </source>
</reference>
<evidence type="ECO:0000256" key="1">
    <source>
        <dbReference type="SAM" id="MobiDB-lite"/>
    </source>
</evidence>
<keyword evidence="4" id="KW-1185">Reference proteome</keyword>
<evidence type="ECO:0000313" key="3">
    <source>
        <dbReference type="EMBL" id="KAK7397627.1"/>
    </source>
</evidence>
<feature type="compositionally biased region" description="Polar residues" evidence="1">
    <location>
        <begin position="242"/>
        <end position="251"/>
    </location>
</feature>
<feature type="compositionally biased region" description="Polar residues" evidence="1">
    <location>
        <begin position="13"/>
        <end position="26"/>
    </location>
</feature>
<evidence type="ECO:0000313" key="4">
    <source>
        <dbReference type="Proteomes" id="UP001498476"/>
    </source>
</evidence>
<dbReference type="EMBL" id="JAZAVJ010000466">
    <property type="protein sequence ID" value="KAK7397627.1"/>
    <property type="molecule type" value="Genomic_DNA"/>
</dbReference>
<feature type="non-terminal residue" evidence="3">
    <location>
        <position position="1"/>
    </location>
</feature>
<feature type="region of interest" description="Disordered" evidence="1">
    <location>
        <begin position="214"/>
        <end position="288"/>
    </location>
</feature>
<name>A0ABR1GHB1_9HYPO</name>
<protein>
    <recommendedName>
        <fullName evidence="2">HNH nuclease domain-containing protein</fullName>
    </recommendedName>
</protein>
<dbReference type="Pfam" id="PF13391">
    <property type="entry name" value="HNH_2"/>
    <property type="match status" value="1"/>
</dbReference>
<proteinExistence type="predicted"/>
<dbReference type="InterPro" id="IPR003615">
    <property type="entry name" value="HNH_nuc"/>
</dbReference>
<feature type="compositionally biased region" description="Polar residues" evidence="1">
    <location>
        <begin position="218"/>
        <end position="232"/>
    </location>
</feature>
<accession>A0ABR1GHB1</accession>
<dbReference type="Proteomes" id="UP001498476">
    <property type="component" value="Unassembled WGS sequence"/>
</dbReference>
<comment type="caution">
    <text evidence="3">The sequence shown here is derived from an EMBL/GenBank/DDBJ whole genome shotgun (WGS) entry which is preliminary data.</text>
</comment>